<feature type="non-terminal residue" evidence="4">
    <location>
        <position position="238"/>
    </location>
</feature>
<dbReference type="InterPro" id="IPR001207">
    <property type="entry name" value="Transposase_mutator"/>
</dbReference>
<dbReference type="GO" id="GO:0003677">
    <property type="term" value="F:DNA binding"/>
    <property type="evidence" value="ECO:0007669"/>
    <property type="project" value="UniProtKB-KW"/>
</dbReference>
<keyword evidence="3" id="KW-0233">DNA recombination</keyword>
<evidence type="ECO:0000256" key="1">
    <source>
        <dbReference type="ARBA" id="ARBA00022578"/>
    </source>
</evidence>
<dbReference type="NCBIfam" id="NF033543">
    <property type="entry name" value="transpos_IS256"/>
    <property type="match status" value="1"/>
</dbReference>
<organism evidence="4">
    <name type="scientific">marine sediment metagenome</name>
    <dbReference type="NCBI Taxonomy" id="412755"/>
    <lineage>
        <taxon>unclassified sequences</taxon>
        <taxon>metagenomes</taxon>
        <taxon>ecological metagenomes</taxon>
    </lineage>
</organism>
<dbReference type="GO" id="GO:0004803">
    <property type="term" value="F:transposase activity"/>
    <property type="evidence" value="ECO:0007669"/>
    <property type="project" value="InterPro"/>
</dbReference>
<keyword evidence="2" id="KW-0238">DNA-binding</keyword>
<gene>
    <name evidence="4" type="ORF">S01H4_56743</name>
</gene>
<keyword evidence="1" id="KW-0815">Transposition</keyword>
<dbReference type="AlphaFoldDB" id="X1EFL5"/>
<evidence type="ECO:0008006" key="5">
    <source>
        <dbReference type="Google" id="ProtNLM"/>
    </source>
</evidence>
<evidence type="ECO:0000256" key="3">
    <source>
        <dbReference type="ARBA" id="ARBA00023172"/>
    </source>
</evidence>
<feature type="non-terminal residue" evidence="4">
    <location>
        <position position="1"/>
    </location>
</feature>
<dbReference type="PANTHER" id="PTHR33217:SF8">
    <property type="entry name" value="MUTATOR FAMILY TRANSPOSASE"/>
    <property type="match status" value="1"/>
</dbReference>
<sequence>SYRDIAAHVKEMYGISVSTATLSAITDKIIAEVKEWQQRPLDSHYPFVWMDAIHYKVRDNGRYVSKAIYTVLALNIEGKKEVLGLYLSESEGANFWLSVLTDLNNRGVKDILIASVDGLTGFPDAINAIFPDTEVQLCIVHQIRNSIRYVASKHQRAFMVDLKRVYRAVSKEAAETALDDLEERWGQKYPIVIKSWRNKWENLSVYFKYPEEIRKVIYTTNSIEAVHRQFRKLTKTKG</sequence>
<accession>X1EFL5</accession>
<dbReference type="EMBL" id="BART01032915">
    <property type="protein sequence ID" value="GAH15939.1"/>
    <property type="molecule type" value="Genomic_DNA"/>
</dbReference>
<protein>
    <recommendedName>
        <fullName evidence="5">Mutator family transposase</fullName>
    </recommendedName>
</protein>
<reference evidence="4" key="1">
    <citation type="journal article" date="2014" name="Front. Microbiol.">
        <title>High frequency of phylogenetically diverse reductive dehalogenase-homologous genes in deep subseafloor sedimentary metagenomes.</title>
        <authorList>
            <person name="Kawai M."/>
            <person name="Futagami T."/>
            <person name="Toyoda A."/>
            <person name="Takaki Y."/>
            <person name="Nishi S."/>
            <person name="Hori S."/>
            <person name="Arai W."/>
            <person name="Tsubouchi T."/>
            <person name="Morono Y."/>
            <person name="Uchiyama I."/>
            <person name="Ito T."/>
            <person name="Fujiyama A."/>
            <person name="Inagaki F."/>
            <person name="Takami H."/>
        </authorList>
    </citation>
    <scope>NUCLEOTIDE SEQUENCE</scope>
    <source>
        <strain evidence="4">Expedition CK06-06</strain>
    </source>
</reference>
<evidence type="ECO:0000313" key="4">
    <source>
        <dbReference type="EMBL" id="GAH15939.1"/>
    </source>
</evidence>
<comment type="caution">
    <text evidence="4">The sequence shown here is derived from an EMBL/GenBank/DDBJ whole genome shotgun (WGS) entry which is preliminary data.</text>
</comment>
<proteinExistence type="predicted"/>
<evidence type="ECO:0000256" key="2">
    <source>
        <dbReference type="ARBA" id="ARBA00023125"/>
    </source>
</evidence>
<dbReference type="PANTHER" id="PTHR33217">
    <property type="entry name" value="TRANSPOSASE FOR INSERTION SEQUENCE ELEMENT IS1081"/>
    <property type="match status" value="1"/>
</dbReference>
<dbReference type="Pfam" id="PF00872">
    <property type="entry name" value="Transposase_mut"/>
    <property type="match status" value="1"/>
</dbReference>
<dbReference type="GO" id="GO:0006313">
    <property type="term" value="P:DNA transposition"/>
    <property type="evidence" value="ECO:0007669"/>
    <property type="project" value="InterPro"/>
</dbReference>
<name>X1EFL5_9ZZZZ</name>